<evidence type="ECO:0000313" key="8">
    <source>
        <dbReference type="Proteomes" id="UP001152646"/>
    </source>
</evidence>
<dbReference type="GO" id="GO:0000977">
    <property type="term" value="F:RNA polymerase II transcription regulatory region sequence-specific DNA binding"/>
    <property type="evidence" value="ECO:0007669"/>
    <property type="project" value="TreeGrafter"/>
</dbReference>
<dbReference type="InterPro" id="IPR013087">
    <property type="entry name" value="Znf_C2H2_type"/>
</dbReference>
<dbReference type="InterPro" id="IPR036236">
    <property type="entry name" value="Znf_C2H2_sf"/>
</dbReference>
<dbReference type="PROSITE" id="PS00028">
    <property type="entry name" value="ZINC_FINGER_C2H2_1"/>
    <property type="match status" value="2"/>
</dbReference>
<dbReference type="Gene3D" id="3.30.160.60">
    <property type="entry name" value="Classic Zinc Finger"/>
    <property type="match status" value="2"/>
</dbReference>
<evidence type="ECO:0000256" key="3">
    <source>
        <dbReference type="ARBA" id="ARBA00022771"/>
    </source>
</evidence>
<name>A0A9W4JRM3_9EURO</name>
<feature type="domain" description="C2H2-type" evidence="6">
    <location>
        <begin position="29"/>
        <end position="53"/>
    </location>
</feature>
<keyword evidence="4" id="KW-0862">Zinc</keyword>
<keyword evidence="2" id="KW-0677">Repeat</keyword>
<keyword evidence="3 5" id="KW-0863">Zinc-finger</keyword>
<dbReference type="SUPFAM" id="SSF57667">
    <property type="entry name" value="beta-beta-alpha zinc fingers"/>
    <property type="match status" value="1"/>
</dbReference>
<proteinExistence type="predicted"/>
<evidence type="ECO:0000256" key="2">
    <source>
        <dbReference type="ARBA" id="ARBA00022737"/>
    </source>
</evidence>
<dbReference type="Proteomes" id="UP001152646">
    <property type="component" value="Unassembled WGS sequence"/>
</dbReference>
<protein>
    <recommendedName>
        <fullName evidence="6">C2H2-type domain-containing protein</fullName>
    </recommendedName>
</protein>
<evidence type="ECO:0000256" key="5">
    <source>
        <dbReference type="PROSITE-ProRule" id="PRU00042"/>
    </source>
</evidence>
<accession>A0A9W4JRM3</accession>
<dbReference type="OrthoDB" id="6077919at2759"/>
<keyword evidence="1" id="KW-0479">Metal-binding</keyword>
<dbReference type="Pfam" id="PF00096">
    <property type="entry name" value="zf-C2H2"/>
    <property type="match status" value="1"/>
</dbReference>
<dbReference type="GO" id="GO:0005634">
    <property type="term" value="C:nucleus"/>
    <property type="evidence" value="ECO:0007669"/>
    <property type="project" value="TreeGrafter"/>
</dbReference>
<dbReference type="EMBL" id="CAJVPA010000229">
    <property type="protein sequence ID" value="CAG8416929.1"/>
    <property type="molecule type" value="Genomic_DNA"/>
</dbReference>
<gene>
    <name evidence="7" type="ORF">PSALAMII_LOCUS9794</name>
</gene>
<evidence type="ECO:0000259" key="6">
    <source>
        <dbReference type="PROSITE" id="PS50157"/>
    </source>
</evidence>
<dbReference type="PANTHER" id="PTHR24409">
    <property type="entry name" value="ZINC FINGER PROTEIN 142"/>
    <property type="match status" value="1"/>
</dbReference>
<sequence>MECKRCDRAFASLKACQQHMNALGHDPVYECETCDRVFGSLEGVNRHMQVKEHWSNYCQSCHRRFETEHNYYAHMKSATHRGYDLSCQYCDAEFVTASGVLHHLESCSCPGARDRVRNRLYRDIQELDTNGEITFGKLEGYY</sequence>
<evidence type="ECO:0000256" key="4">
    <source>
        <dbReference type="ARBA" id="ARBA00022833"/>
    </source>
</evidence>
<evidence type="ECO:0000256" key="1">
    <source>
        <dbReference type="ARBA" id="ARBA00022723"/>
    </source>
</evidence>
<dbReference type="AlphaFoldDB" id="A0A9W4JRM3"/>
<dbReference type="GO" id="GO:0008270">
    <property type="term" value="F:zinc ion binding"/>
    <property type="evidence" value="ECO:0007669"/>
    <property type="project" value="UniProtKB-KW"/>
</dbReference>
<dbReference type="SMART" id="SM00355">
    <property type="entry name" value="ZnF_C2H2"/>
    <property type="match status" value="4"/>
</dbReference>
<evidence type="ECO:0000313" key="7">
    <source>
        <dbReference type="EMBL" id="CAG8416929.1"/>
    </source>
</evidence>
<organism evidence="7 8">
    <name type="scientific">Penicillium salamii</name>
    <dbReference type="NCBI Taxonomy" id="1612424"/>
    <lineage>
        <taxon>Eukaryota</taxon>
        <taxon>Fungi</taxon>
        <taxon>Dikarya</taxon>
        <taxon>Ascomycota</taxon>
        <taxon>Pezizomycotina</taxon>
        <taxon>Eurotiomycetes</taxon>
        <taxon>Eurotiomycetidae</taxon>
        <taxon>Eurotiales</taxon>
        <taxon>Aspergillaceae</taxon>
        <taxon>Penicillium</taxon>
    </lineage>
</organism>
<dbReference type="PANTHER" id="PTHR24409:SF295">
    <property type="entry name" value="AZ2-RELATED"/>
    <property type="match status" value="1"/>
</dbReference>
<dbReference type="GO" id="GO:0000981">
    <property type="term" value="F:DNA-binding transcription factor activity, RNA polymerase II-specific"/>
    <property type="evidence" value="ECO:0007669"/>
    <property type="project" value="TreeGrafter"/>
</dbReference>
<comment type="caution">
    <text evidence="7">The sequence shown here is derived from an EMBL/GenBank/DDBJ whole genome shotgun (WGS) entry which is preliminary data.</text>
</comment>
<feature type="domain" description="C2H2-type" evidence="6">
    <location>
        <begin position="56"/>
        <end position="85"/>
    </location>
</feature>
<reference evidence="7" key="1">
    <citation type="submission" date="2021-07" db="EMBL/GenBank/DDBJ databases">
        <authorList>
            <person name="Branca A.L. A."/>
        </authorList>
    </citation>
    <scope>NUCLEOTIDE SEQUENCE</scope>
</reference>
<dbReference type="PROSITE" id="PS50157">
    <property type="entry name" value="ZINC_FINGER_C2H2_2"/>
    <property type="match status" value="2"/>
</dbReference>